<dbReference type="PANTHER" id="PTHR12369">
    <property type="entry name" value="CHONDROITIN SYNTHASE"/>
    <property type="match status" value="1"/>
</dbReference>
<evidence type="ECO:0000256" key="1">
    <source>
        <dbReference type="ARBA" id="ARBA00004323"/>
    </source>
</evidence>
<dbReference type="PANTHER" id="PTHR12369:SF11">
    <property type="entry name" value="HEXOSYLTRANSFERASE"/>
    <property type="match status" value="1"/>
</dbReference>
<dbReference type="Proteomes" id="UP000693970">
    <property type="component" value="Unassembled WGS sequence"/>
</dbReference>
<keyword evidence="8" id="KW-0472">Membrane</keyword>
<name>A0A9K3KJZ0_9STRA</name>
<dbReference type="InterPro" id="IPR008428">
    <property type="entry name" value="Chond_GalNAc"/>
</dbReference>
<keyword evidence="5" id="KW-0735">Signal-anchor</keyword>
<comment type="similarity">
    <text evidence="2">Belongs to the chondroitin N-acetylgalactosaminyltransferase family.</text>
</comment>
<proteinExistence type="inferred from homology"/>
<dbReference type="InterPro" id="IPR051227">
    <property type="entry name" value="CS_glycosyltransferase"/>
</dbReference>
<keyword evidence="10" id="KW-1185">Reference proteome</keyword>
<evidence type="ECO:0000256" key="8">
    <source>
        <dbReference type="ARBA" id="ARBA00023136"/>
    </source>
</evidence>
<evidence type="ECO:0000313" key="10">
    <source>
        <dbReference type="Proteomes" id="UP000693970"/>
    </source>
</evidence>
<reference evidence="9" key="1">
    <citation type="journal article" date="2021" name="Sci. Rep.">
        <title>Diploid genomic architecture of Nitzschia inconspicua, an elite biomass production diatom.</title>
        <authorList>
            <person name="Oliver A."/>
            <person name="Podell S."/>
            <person name="Pinowska A."/>
            <person name="Traller J.C."/>
            <person name="Smith S.R."/>
            <person name="McClure R."/>
            <person name="Beliaev A."/>
            <person name="Bohutskyi P."/>
            <person name="Hill E.A."/>
            <person name="Rabines A."/>
            <person name="Zheng H."/>
            <person name="Allen L.Z."/>
            <person name="Kuo A."/>
            <person name="Grigoriev I.V."/>
            <person name="Allen A.E."/>
            <person name="Hazlebeck D."/>
            <person name="Allen E.E."/>
        </authorList>
    </citation>
    <scope>NUCLEOTIDE SEQUENCE</scope>
    <source>
        <strain evidence="9">Hildebrandi</strain>
    </source>
</reference>
<dbReference type="GO" id="GO:0008376">
    <property type="term" value="F:acetylgalactosaminyltransferase activity"/>
    <property type="evidence" value="ECO:0007669"/>
    <property type="project" value="InterPro"/>
</dbReference>
<evidence type="ECO:0000256" key="7">
    <source>
        <dbReference type="ARBA" id="ARBA00023034"/>
    </source>
</evidence>
<dbReference type="OrthoDB" id="431432at2759"/>
<evidence type="ECO:0000313" key="9">
    <source>
        <dbReference type="EMBL" id="KAG7345067.1"/>
    </source>
</evidence>
<dbReference type="AlphaFoldDB" id="A0A9K3KJZ0"/>
<keyword evidence="6" id="KW-1133">Transmembrane helix</keyword>
<dbReference type="GO" id="GO:0000139">
    <property type="term" value="C:Golgi membrane"/>
    <property type="evidence" value="ECO:0007669"/>
    <property type="project" value="UniProtKB-SubCell"/>
</dbReference>
<dbReference type="EMBL" id="JAGRRH010000022">
    <property type="protein sequence ID" value="KAG7345067.1"/>
    <property type="molecule type" value="Genomic_DNA"/>
</dbReference>
<comment type="caution">
    <text evidence="9">The sequence shown here is derived from an EMBL/GenBank/DDBJ whole genome shotgun (WGS) entry which is preliminary data.</text>
</comment>
<organism evidence="9 10">
    <name type="scientific">Nitzschia inconspicua</name>
    <dbReference type="NCBI Taxonomy" id="303405"/>
    <lineage>
        <taxon>Eukaryota</taxon>
        <taxon>Sar</taxon>
        <taxon>Stramenopiles</taxon>
        <taxon>Ochrophyta</taxon>
        <taxon>Bacillariophyta</taxon>
        <taxon>Bacillariophyceae</taxon>
        <taxon>Bacillariophycidae</taxon>
        <taxon>Bacillariales</taxon>
        <taxon>Bacillariaceae</taxon>
        <taxon>Nitzschia</taxon>
    </lineage>
</organism>
<sequence>MKVTTLSLYIVTLSIILTVLSTLTKIPINQVQTDVQAHQWMHPAEMNRKIPAEVILVPVVAPWTKLPHNIEGRNVSEFTRSFVFADPTKIAKDHFNVKMSLLDQKHQEMVSEQLVERLCIKSDQRFCKREVEILKCITCTEEDGTWYSATSQTGAIFGRVEESRNPIERGNDGPFTFRKLDIAVPVAGKDEQLEEFAEELSDAIQQFRAKFRGSKIAIRLLFTRFSFDSPSPEDEDQLEGFRENLTEAAGLFDEDVVFVPVQSTNNEFSRAKAINALHQIAHHDDNSALAVIDVDFMVSSKFLRNALTFPFPRSAAYFPIVWSEFNPESVKLVQRIFNSPKVKNHSGEWRKFGYGMYVIAGSDAARLSMDESFEGWGGEDTDFLARVKKQLHVVRLLDTGLTHVWHQKHCKLGGFVKDKNFRNCIASMSRYEGSQLGMYLMHLKEQNATQLEEIMEAATQ</sequence>
<reference evidence="9" key="2">
    <citation type="submission" date="2021-04" db="EMBL/GenBank/DDBJ databases">
        <authorList>
            <person name="Podell S."/>
        </authorList>
    </citation>
    <scope>NUCLEOTIDE SEQUENCE</scope>
    <source>
        <strain evidence="9">Hildebrandi</strain>
    </source>
</reference>
<keyword evidence="3" id="KW-0808">Transferase</keyword>
<evidence type="ECO:0000256" key="2">
    <source>
        <dbReference type="ARBA" id="ARBA00009239"/>
    </source>
</evidence>
<accession>A0A9K3KJZ0</accession>
<dbReference type="GO" id="GO:0032580">
    <property type="term" value="C:Golgi cisterna membrane"/>
    <property type="evidence" value="ECO:0007669"/>
    <property type="project" value="InterPro"/>
</dbReference>
<dbReference type="Pfam" id="PF05679">
    <property type="entry name" value="CHGN"/>
    <property type="match status" value="1"/>
</dbReference>
<comment type="subcellular location">
    <subcellularLocation>
        <location evidence="1">Golgi apparatus membrane</location>
        <topology evidence="1">Single-pass type II membrane protein</topology>
    </subcellularLocation>
</comment>
<gene>
    <name evidence="9" type="ORF">IV203_032598</name>
</gene>
<evidence type="ECO:0000256" key="5">
    <source>
        <dbReference type="ARBA" id="ARBA00022968"/>
    </source>
</evidence>
<keyword evidence="4" id="KW-0812">Transmembrane</keyword>
<evidence type="ECO:0000256" key="4">
    <source>
        <dbReference type="ARBA" id="ARBA00022692"/>
    </source>
</evidence>
<keyword evidence="7" id="KW-0333">Golgi apparatus</keyword>
<evidence type="ECO:0000256" key="6">
    <source>
        <dbReference type="ARBA" id="ARBA00022989"/>
    </source>
</evidence>
<evidence type="ECO:0000256" key="3">
    <source>
        <dbReference type="ARBA" id="ARBA00022679"/>
    </source>
</evidence>
<protein>
    <submittedName>
        <fullName evidence="9">Chondroitin N-acetylgalactosaminyltransferase</fullName>
    </submittedName>
</protein>